<sequence length="137" mass="14916">MVAITLAVGVIPESLAAVVSITLSLSTKRMAKNNVIVKKLASVETLGSVNVICTDKTGTLTQNRMTVKKIIVNNMIVNEDVYKKEASDIHKDLFLKSLVLCNDSVTEGKERIGDPTELALVDYAELLGIDEQDARKK</sequence>
<keyword evidence="6" id="KW-1133">Transmembrane helix</keyword>
<dbReference type="GO" id="GO:0016887">
    <property type="term" value="F:ATP hydrolysis activity"/>
    <property type="evidence" value="ECO:0007669"/>
    <property type="project" value="InterPro"/>
</dbReference>
<accession>A0AA38HJ35</accession>
<evidence type="ECO:0000256" key="5">
    <source>
        <dbReference type="ARBA" id="ARBA00022967"/>
    </source>
</evidence>
<dbReference type="PROSITE" id="PS00154">
    <property type="entry name" value="ATPASE_E1_E2"/>
    <property type="match status" value="1"/>
</dbReference>
<dbReference type="Gene3D" id="3.40.50.1000">
    <property type="entry name" value="HAD superfamily/HAD-like"/>
    <property type="match status" value="1"/>
</dbReference>
<dbReference type="InterPro" id="IPR023214">
    <property type="entry name" value="HAD_sf"/>
</dbReference>
<dbReference type="GO" id="GO:0005388">
    <property type="term" value="F:P-type calcium transporter activity"/>
    <property type="evidence" value="ECO:0007669"/>
    <property type="project" value="UniProtKB-EC"/>
</dbReference>
<evidence type="ECO:0000256" key="3">
    <source>
        <dbReference type="ARBA" id="ARBA00022741"/>
    </source>
</evidence>
<dbReference type="InterPro" id="IPR001757">
    <property type="entry name" value="P_typ_ATPase"/>
</dbReference>
<evidence type="ECO:0000256" key="6">
    <source>
        <dbReference type="ARBA" id="ARBA00022989"/>
    </source>
</evidence>
<dbReference type="AlphaFoldDB" id="A0AA38HJ35"/>
<dbReference type="Gene3D" id="1.20.1110.10">
    <property type="entry name" value="Calcium-transporting ATPase, transmembrane domain"/>
    <property type="match status" value="1"/>
</dbReference>
<dbReference type="FunFam" id="3.40.50.1000:FF:000001">
    <property type="entry name" value="Phospholipid-transporting ATPase IC"/>
    <property type="match status" value="1"/>
</dbReference>
<dbReference type="InterPro" id="IPR018303">
    <property type="entry name" value="ATPase_P-typ_P_site"/>
</dbReference>
<keyword evidence="2" id="KW-0812">Transmembrane</keyword>
<dbReference type="Proteomes" id="UP001168821">
    <property type="component" value="Unassembled WGS sequence"/>
</dbReference>
<keyword evidence="10" id="KW-1185">Reference proteome</keyword>
<keyword evidence="7" id="KW-0472">Membrane</keyword>
<evidence type="ECO:0000256" key="2">
    <source>
        <dbReference type="ARBA" id="ARBA00022692"/>
    </source>
</evidence>
<evidence type="ECO:0000313" key="9">
    <source>
        <dbReference type="EMBL" id="KAJ3616144.1"/>
    </source>
</evidence>
<dbReference type="GO" id="GO:0005524">
    <property type="term" value="F:ATP binding"/>
    <property type="evidence" value="ECO:0007669"/>
    <property type="project" value="UniProtKB-KW"/>
</dbReference>
<dbReference type="EMBL" id="JALNTZ010003728">
    <property type="protein sequence ID" value="KAJ3616144.1"/>
    <property type="molecule type" value="Genomic_DNA"/>
</dbReference>
<comment type="subcellular location">
    <subcellularLocation>
        <location evidence="1">Membrane</location>
        <topology evidence="1">Multi-pass membrane protein</topology>
    </subcellularLocation>
</comment>
<keyword evidence="4" id="KW-0067">ATP-binding</keyword>
<organism evidence="9 10">
    <name type="scientific">Zophobas morio</name>
    <dbReference type="NCBI Taxonomy" id="2755281"/>
    <lineage>
        <taxon>Eukaryota</taxon>
        <taxon>Metazoa</taxon>
        <taxon>Ecdysozoa</taxon>
        <taxon>Arthropoda</taxon>
        <taxon>Hexapoda</taxon>
        <taxon>Insecta</taxon>
        <taxon>Pterygota</taxon>
        <taxon>Neoptera</taxon>
        <taxon>Endopterygota</taxon>
        <taxon>Coleoptera</taxon>
        <taxon>Polyphaga</taxon>
        <taxon>Cucujiformia</taxon>
        <taxon>Tenebrionidae</taxon>
        <taxon>Zophobas</taxon>
    </lineage>
</organism>
<evidence type="ECO:0000256" key="7">
    <source>
        <dbReference type="ARBA" id="ARBA00023136"/>
    </source>
</evidence>
<evidence type="ECO:0000313" key="10">
    <source>
        <dbReference type="Proteomes" id="UP001168821"/>
    </source>
</evidence>
<dbReference type="InterPro" id="IPR023299">
    <property type="entry name" value="ATPase_P-typ_cyto_dom_N"/>
</dbReference>
<name>A0AA38HJ35_9CUCU</name>
<protein>
    <submittedName>
        <fullName evidence="9">Uncharacterized protein</fullName>
    </submittedName>
</protein>
<dbReference type="Gene3D" id="3.40.1110.10">
    <property type="entry name" value="Calcium-transporting ATPase, cytoplasmic domain N"/>
    <property type="match status" value="1"/>
</dbReference>
<keyword evidence="3" id="KW-0547">Nucleotide-binding</keyword>
<dbReference type="SUPFAM" id="SSF81665">
    <property type="entry name" value="Calcium ATPase, transmembrane domain M"/>
    <property type="match status" value="1"/>
</dbReference>
<dbReference type="GO" id="GO:0016020">
    <property type="term" value="C:membrane"/>
    <property type="evidence" value="ECO:0007669"/>
    <property type="project" value="UniProtKB-SubCell"/>
</dbReference>
<gene>
    <name evidence="9" type="ORF">Zmor_012036</name>
</gene>
<feature type="signal peptide" evidence="8">
    <location>
        <begin position="1"/>
        <end position="16"/>
    </location>
</feature>
<keyword evidence="8" id="KW-0732">Signal</keyword>
<dbReference type="InterPro" id="IPR023298">
    <property type="entry name" value="ATPase_P-typ_TM_dom_sf"/>
</dbReference>
<proteinExistence type="predicted"/>
<evidence type="ECO:0000256" key="4">
    <source>
        <dbReference type="ARBA" id="ARBA00022840"/>
    </source>
</evidence>
<dbReference type="PANTHER" id="PTHR42861">
    <property type="entry name" value="CALCIUM-TRANSPORTING ATPASE"/>
    <property type="match status" value="1"/>
</dbReference>
<evidence type="ECO:0000256" key="8">
    <source>
        <dbReference type="SAM" id="SignalP"/>
    </source>
</evidence>
<reference evidence="9" key="1">
    <citation type="journal article" date="2023" name="G3 (Bethesda)">
        <title>Whole genome assemblies of Zophobas morio and Tenebrio molitor.</title>
        <authorList>
            <person name="Kaur S."/>
            <person name="Stinson S.A."/>
            <person name="diCenzo G.C."/>
        </authorList>
    </citation>
    <scope>NUCLEOTIDE SEQUENCE</scope>
    <source>
        <strain evidence="9">QUZm001</strain>
    </source>
</reference>
<evidence type="ECO:0000256" key="1">
    <source>
        <dbReference type="ARBA" id="ARBA00004141"/>
    </source>
</evidence>
<dbReference type="NCBIfam" id="TIGR01494">
    <property type="entry name" value="ATPase_P-type"/>
    <property type="match status" value="1"/>
</dbReference>
<comment type="caution">
    <text evidence="9">The sequence shown here is derived from an EMBL/GenBank/DDBJ whole genome shotgun (WGS) entry which is preliminary data.</text>
</comment>
<feature type="chain" id="PRO_5041341301" evidence="8">
    <location>
        <begin position="17"/>
        <end position="137"/>
    </location>
</feature>
<keyword evidence="5" id="KW-1278">Translocase</keyword>
<dbReference type="SUPFAM" id="SSF81660">
    <property type="entry name" value="Metal cation-transporting ATPase, ATP-binding domain N"/>
    <property type="match status" value="1"/>
</dbReference>